<dbReference type="Proteomes" id="UP000317909">
    <property type="component" value="Chromosome"/>
</dbReference>
<evidence type="ECO:0000256" key="2">
    <source>
        <dbReference type="ARBA" id="ARBA00022730"/>
    </source>
</evidence>
<feature type="compositionally biased region" description="Basic residues" evidence="8">
    <location>
        <begin position="1"/>
        <end position="22"/>
    </location>
</feature>
<feature type="region of interest" description="Disordered" evidence="8">
    <location>
        <begin position="1"/>
        <end position="23"/>
    </location>
</feature>
<dbReference type="PANTHER" id="PTHR12899:SF3">
    <property type="entry name" value="LARGE RIBOSOMAL SUBUNIT PROTEIN UL18M"/>
    <property type="match status" value="1"/>
</dbReference>
<keyword evidence="5 7" id="KW-0687">Ribonucleoprotein</keyword>
<keyword evidence="2 7" id="KW-0699">rRNA-binding</keyword>
<dbReference type="KEGG" id="llh:I41_54440"/>
<gene>
    <name evidence="7 9" type="primary">rplR</name>
    <name evidence="9" type="ORF">I41_54440</name>
</gene>
<dbReference type="HAMAP" id="MF_01337_B">
    <property type="entry name" value="Ribosomal_uL18_B"/>
    <property type="match status" value="1"/>
</dbReference>
<dbReference type="GO" id="GO:0003735">
    <property type="term" value="F:structural constituent of ribosome"/>
    <property type="evidence" value="ECO:0007669"/>
    <property type="project" value="InterPro"/>
</dbReference>
<keyword evidence="10" id="KW-1185">Reference proteome</keyword>
<dbReference type="OrthoDB" id="9810939at2"/>
<name>A0A517U6E2_9BACT</name>
<dbReference type="InterPro" id="IPR057268">
    <property type="entry name" value="Ribosomal_L18"/>
</dbReference>
<evidence type="ECO:0000256" key="3">
    <source>
        <dbReference type="ARBA" id="ARBA00022884"/>
    </source>
</evidence>
<dbReference type="SUPFAM" id="SSF53137">
    <property type="entry name" value="Translational machinery components"/>
    <property type="match status" value="1"/>
</dbReference>
<comment type="similarity">
    <text evidence="1 7">Belongs to the universal ribosomal protein uL18 family.</text>
</comment>
<dbReference type="GO" id="GO:0008097">
    <property type="term" value="F:5S rRNA binding"/>
    <property type="evidence" value="ECO:0007669"/>
    <property type="project" value="TreeGrafter"/>
</dbReference>
<evidence type="ECO:0000256" key="7">
    <source>
        <dbReference type="HAMAP-Rule" id="MF_01337"/>
    </source>
</evidence>
<protein>
    <recommendedName>
        <fullName evidence="6 7">Large ribosomal subunit protein uL18</fullName>
    </recommendedName>
</protein>
<dbReference type="PANTHER" id="PTHR12899">
    <property type="entry name" value="39S RIBOSOMAL PROTEIN L18, MITOCHONDRIAL"/>
    <property type="match status" value="1"/>
</dbReference>
<proteinExistence type="inferred from homology"/>
<evidence type="ECO:0000256" key="4">
    <source>
        <dbReference type="ARBA" id="ARBA00022980"/>
    </source>
</evidence>
<dbReference type="InterPro" id="IPR004389">
    <property type="entry name" value="Ribosomal_uL18_bac-type"/>
</dbReference>
<evidence type="ECO:0000313" key="9">
    <source>
        <dbReference type="EMBL" id="QDT76199.1"/>
    </source>
</evidence>
<comment type="subunit">
    <text evidence="7">Part of the 50S ribosomal subunit; part of the 5S rRNA/L5/L18/L25 subcomplex. Contacts the 5S and 23S rRNAs.</text>
</comment>
<accession>A0A517U6E2</accession>
<keyword evidence="3 7" id="KW-0694">RNA-binding</keyword>
<comment type="function">
    <text evidence="7">This is one of the proteins that bind and probably mediate the attachment of the 5S RNA into the large ribosomal subunit, where it forms part of the central protuberance.</text>
</comment>
<evidence type="ECO:0000313" key="10">
    <source>
        <dbReference type="Proteomes" id="UP000317909"/>
    </source>
</evidence>
<dbReference type="InterPro" id="IPR005484">
    <property type="entry name" value="Ribosomal_uL18_bac/plant/anim"/>
</dbReference>
<dbReference type="GO" id="GO:0022625">
    <property type="term" value="C:cytosolic large ribosomal subunit"/>
    <property type="evidence" value="ECO:0007669"/>
    <property type="project" value="TreeGrafter"/>
</dbReference>
<dbReference type="NCBIfam" id="TIGR00060">
    <property type="entry name" value="L18_bact"/>
    <property type="match status" value="1"/>
</dbReference>
<dbReference type="Gene3D" id="3.30.420.100">
    <property type="match status" value="1"/>
</dbReference>
<reference evidence="9 10" key="1">
    <citation type="submission" date="2019-02" db="EMBL/GenBank/DDBJ databases">
        <title>Deep-cultivation of Planctomycetes and their phenomic and genomic characterization uncovers novel biology.</title>
        <authorList>
            <person name="Wiegand S."/>
            <person name="Jogler M."/>
            <person name="Boedeker C."/>
            <person name="Pinto D."/>
            <person name="Vollmers J."/>
            <person name="Rivas-Marin E."/>
            <person name="Kohn T."/>
            <person name="Peeters S.H."/>
            <person name="Heuer A."/>
            <person name="Rast P."/>
            <person name="Oberbeckmann S."/>
            <person name="Bunk B."/>
            <person name="Jeske O."/>
            <person name="Meyerdierks A."/>
            <person name="Storesund J.E."/>
            <person name="Kallscheuer N."/>
            <person name="Luecker S."/>
            <person name="Lage O.M."/>
            <person name="Pohl T."/>
            <person name="Merkel B.J."/>
            <person name="Hornburger P."/>
            <person name="Mueller R.-W."/>
            <person name="Bruemmer F."/>
            <person name="Labrenz M."/>
            <person name="Spormann A.M."/>
            <person name="Op den Camp H."/>
            <person name="Overmann J."/>
            <person name="Amann R."/>
            <person name="Jetten M.S.M."/>
            <person name="Mascher T."/>
            <person name="Medema M.H."/>
            <person name="Devos D.P."/>
            <person name="Kaster A.-K."/>
            <person name="Ovreas L."/>
            <person name="Rohde M."/>
            <person name="Galperin M.Y."/>
            <person name="Jogler C."/>
        </authorList>
    </citation>
    <scope>NUCLEOTIDE SEQUENCE [LARGE SCALE GENOMIC DNA]</scope>
    <source>
        <strain evidence="9 10">I41</strain>
    </source>
</reference>
<evidence type="ECO:0000256" key="6">
    <source>
        <dbReference type="ARBA" id="ARBA00035197"/>
    </source>
</evidence>
<dbReference type="CDD" id="cd00432">
    <property type="entry name" value="Ribosomal_L18_L5e"/>
    <property type="match status" value="1"/>
</dbReference>
<dbReference type="AlphaFoldDB" id="A0A517U6E2"/>
<organism evidence="9 10">
    <name type="scientific">Lacipirellula limnantheis</name>
    <dbReference type="NCBI Taxonomy" id="2528024"/>
    <lineage>
        <taxon>Bacteria</taxon>
        <taxon>Pseudomonadati</taxon>
        <taxon>Planctomycetota</taxon>
        <taxon>Planctomycetia</taxon>
        <taxon>Pirellulales</taxon>
        <taxon>Lacipirellulaceae</taxon>
        <taxon>Lacipirellula</taxon>
    </lineage>
</organism>
<dbReference type="FunFam" id="3.30.420.100:FF:000001">
    <property type="entry name" value="50S ribosomal protein L18"/>
    <property type="match status" value="1"/>
</dbReference>
<keyword evidence="4 7" id="KW-0689">Ribosomal protein</keyword>
<dbReference type="Pfam" id="PF00861">
    <property type="entry name" value="Ribosomal_L18p"/>
    <property type="match status" value="1"/>
</dbReference>
<dbReference type="GO" id="GO:0006412">
    <property type="term" value="P:translation"/>
    <property type="evidence" value="ECO:0007669"/>
    <property type="project" value="UniProtKB-UniRule"/>
</dbReference>
<evidence type="ECO:0000256" key="5">
    <source>
        <dbReference type="ARBA" id="ARBA00023274"/>
    </source>
</evidence>
<evidence type="ECO:0000256" key="1">
    <source>
        <dbReference type="ARBA" id="ARBA00007116"/>
    </source>
</evidence>
<sequence>MEHNKALGKQRQRRTFRVRKRLKGDAERPRLSVCRTLRNITAQVIDDTVGKTLASASTADKELSKAIKYGGNKAAAEAIGKAIAERAAKAGVTKVRFDRGSCKFHGRVAALAEAARAGGLEF</sequence>
<dbReference type="RefSeq" id="WP_145435979.1">
    <property type="nucleotide sequence ID" value="NZ_CP036339.1"/>
</dbReference>
<evidence type="ECO:0000256" key="8">
    <source>
        <dbReference type="SAM" id="MobiDB-lite"/>
    </source>
</evidence>
<dbReference type="EMBL" id="CP036339">
    <property type="protein sequence ID" value="QDT76199.1"/>
    <property type="molecule type" value="Genomic_DNA"/>
</dbReference>